<feature type="domain" description="Fungal lipase-type" evidence="1">
    <location>
        <begin position="250"/>
        <end position="383"/>
    </location>
</feature>
<dbReference type="SUPFAM" id="SSF53474">
    <property type="entry name" value="alpha/beta-Hydrolases"/>
    <property type="match status" value="1"/>
</dbReference>
<evidence type="ECO:0000313" key="2">
    <source>
        <dbReference type="EMBL" id="KAH9325000.1"/>
    </source>
</evidence>
<evidence type="ECO:0000313" key="3">
    <source>
        <dbReference type="Proteomes" id="UP000824469"/>
    </source>
</evidence>
<dbReference type="EMBL" id="JAHRHJ020000002">
    <property type="protein sequence ID" value="KAH9325000.1"/>
    <property type="molecule type" value="Genomic_DNA"/>
</dbReference>
<proteinExistence type="predicted"/>
<dbReference type="CDD" id="cd00519">
    <property type="entry name" value="Lipase_3"/>
    <property type="match status" value="1"/>
</dbReference>
<comment type="caution">
    <text evidence="2">The sequence shown here is derived from an EMBL/GenBank/DDBJ whole genome shotgun (WGS) entry which is preliminary data.</text>
</comment>
<dbReference type="Gene3D" id="3.40.50.1820">
    <property type="entry name" value="alpha/beta hydrolase"/>
    <property type="match status" value="1"/>
</dbReference>
<keyword evidence="3" id="KW-1185">Reference proteome</keyword>
<dbReference type="GO" id="GO:0006629">
    <property type="term" value="P:lipid metabolic process"/>
    <property type="evidence" value="ECO:0007669"/>
    <property type="project" value="InterPro"/>
</dbReference>
<evidence type="ECO:0000259" key="1">
    <source>
        <dbReference type="Pfam" id="PF01764"/>
    </source>
</evidence>
<gene>
    <name evidence="2" type="ORF">KI387_005178</name>
</gene>
<dbReference type="InterPro" id="IPR002921">
    <property type="entry name" value="Fungal_lipase-type"/>
</dbReference>
<dbReference type="InterPro" id="IPR029058">
    <property type="entry name" value="AB_hydrolase_fold"/>
</dbReference>
<name>A0AA38GN71_TAXCH</name>
<dbReference type="PANTHER" id="PTHR47418">
    <property type="entry name" value="ALPHA/BETA-HYDROLASES SUPERFAMILY PROTEIN"/>
    <property type="match status" value="1"/>
</dbReference>
<feature type="non-terminal residue" evidence="2">
    <location>
        <position position="1"/>
    </location>
</feature>
<dbReference type="AlphaFoldDB" id="A0AA38GN71"/>
<protein>
    <recommendedName>
        <fullName evidence="1">Fungal lipase-type domain-containing protein</fullName>
    </recommendedName>
</protein>
<dbReference type="OMA" id="TIEMQEW"/>
<reference evidence="2 3" key="1">
    <citation type="journal article" date="2021" name="Nat. Plants">
        <title>The Taxus genome provides insights into paclitaxel biosynthesis.</title>
        <authorList>
            <person name="Xiong X."/>
            <person name="Gou J."/>
            <person name="Liao Q."/>
            <person name="Li Y."/>
            <person name="Zhou Q."/>
            <person name="Bi G."/>
            <person name="Li C."/>
            <person name="Du R."/>
            <person name="Wang X."/>
            <person name="Sun T."/>
            <person name="Guo L."/>
            <person name="Liang H."/>
            <person name="Lu P."/>
            <person name="Wu Y."/>
            <person name="Zhang Z."/>
            <person name="Ro D.K."/>
            <person name="Shang Y."/>
            <person name="Huang S."/>
            <person name="Yan J."/>
        </authorList>
    </citation>
    <scope>NUCLEOTIDE SEQUENCE [LARGE SCALE GENOMIC DNA]</scope>
    <source>
        <strain evidence="2">Ta-2019</strain>
    </source>
</reference>
<sequence>KNNRMTRRTPLKRLFPIDNNLINLRNQIEACGKSVQAVFSHCRWQRSEAENLAVGKLEERDHKSNGVMPPELGERMASGKEISNHELGGNSEDSTKNKWASQLAWLSNVLEPALQLYRRALPPGNTGNWPGPASTRSLVEIATNLHRSTIEMQEWSLGDLTLGLYLLSLRHAAEMAVDNIKGEQIVSDYVVQDLIYYVELAKGAYMKDAAGLARNSMLRESNIVKFVSNSNVMRPGYYIGVDHRNKLVILGIRGTHTVHDLITDMVSLSNQEVYFDGFEVHFGTAEAARWFFCNELETLRKCLKMHEGFQLRLVGHSLGGAAAALLATMFRKRSEEELGFSPDIVSSVGIATPPCVSRTLAESCVDFVTTVVLQDDAVPRMSGASLARLRSEILLTDWTSLLEGEERKGVIDLVANTMQALSSVQDVARKYAAYVKLSSTSNDLGDKSKREIAVSEVNSKRRLTGASSEKEEPDPLALTPTESAHELFAPGTLFHIRGRLSCTNAYMTIPGPHQERTYGCDPWVPQPNGPELLMDIDNGLRMLVLKTPSQYSDCIAQLNTLNIEANKAYEYWTTLDDKV</sequence>
<organism evidence="2 3">
    <name type="scientific">Taxus chinensis</name>
    <name type="common">Chinese yew</name>
    <name type="synonym">Taxus wallichiana var. chinensis</name>
    <dbReference type="NCBI Taxonomy" id="29808"/>
    <lineage>
        <taxon>Eukaryota</taxon>
        <taxon>Viridiplantae</taxon>
        <taxon>Streptophyta</taxon>
        <taxon>Embryophyta</taxon>
        <taxon>Tracheophyta</taxon>
        <taxon>Spermatophyta</taxon>
        <taxon>Pinopsida</taxon>
        <taxon>Pinidae</taxon>
        <taxon>Conifers II</taxon>
        <taxon>Cupressales</taxon>
        <taxon>Taxaceae</taxon>
        <taxon>Taxus</taxon>
    </lineage>
</organism>
<dbReference type="Proteomes" id="UP000824469">
    <property type="component" value="Unassembled WGS sequence"/>
</dbReference>
<accession>A0AA38GN71</accession>
<dbReference type="Pfam" id="PF01764">
    <property type="entry name" value="Lipase_3"/>
    <property type="match status" value="1"/>
</dbReference>